<keyword evidence="1 5" id="KW-0409">Iron storage</keyword>
<dbReference type="Gene3D" id="1.20.1260.10">
    <property type="match status" value="1"/>
</dbReference>
<dbReference type="InterPro" id="IPR012347">
    <property type="entry name" value="Ferritin-like"/>
</dbReference>
<dbReference type="SUPFAM" id="SSF47240">
    <property type="entry name" value="Ferritin-like"/>
    <property type="match status" value="1"/>
</dbReference>
<dbReference type="AlphaFoldDB" id="A0A5C1E797"/>
<keyword evidence="5" id="KW-0963">Cytoplasm</keyword>
<proteinExistence type="inferred from homology"/>
<dbReference type="InterPro" id="IPR009078">
    <property type="entry name" value="Ferritin-like_SF"/>
</dbReference>
<dbReference type="InterPro" id="IPR008331">
    <property type="entry name" value="Ferritin_DPS_dom"/>
</dbReference>
<feature type="binding site" evidence="4">
    <location>
        <position position="129"/>
    </location>
    <ligand>
        <name>Fe cation</name>
        <dbReference type="ChEBI" id="CHEBI:24875"/>
        <label>1</label>
    </ligand>
</feature>
<dbReference type="PROSITE" id="PS50905">
    <property type="entry name" value="FERRITIN_LIKE"/>
    <property type="match status" value="1"/>
</dbReference>
<dbReference type="GO" id="GO:0008199">
    <property type="term" value="F:ferric iron binding"/>
    <property type="evidence" value="ECO:0007669"/>
    <property type="project" value="InterPro"/>
</dbReference>
<sequence>MPVKSLLTSNEKTLLNRAVEAELYASNFYRHLANQCQRLGYFGAQKYFQAEAGHEVEHYQALASFINDRGDVATVPTIEAPEDEITSLRDAIEAAFDTELQLERDYSDWYRRCDSEVTRQFLLQFLEIQRKAVGEFGDLIARLDRAGDDPCGLLLIDKELGE</sequence>
<comment type="similarity">
    <text evidence="5">Belongs to the ferritin family. Prokaryotic subfamily.</text>
</comment>
<name>A0A5C1E797_9RHOO</name>
<dbReference type="InterPro" id="IPR001519">
    <property type="entry name" value="Ferritin"/>
</dbReference>
<dbReference type="Proteomes" id="UP000323671">
    <property type="component" value="Chromosome"/>
</dbReference>
<feature type="binding site" evidence="4">
    <location>
        <position position="55"/>
    </location>
    <ligand>
        <name>Fe cation</name>
        <dbReference type="ChEBI" id="CHEBI:24875"/>
        <label>1</label>
    </ligand>
</feature>
<dbReference type="GO" id="GO:0005737">
    <property type="term" value="C:cytoplasm"/>
    <property type="evidence" value="ECO:0007669"/>
    <property type="project" value="UniProtKB-SubCell"/>
</dbReference>
<comment type="function">
    <text evidence="5">Iron-storage protein.</text>
</comment>
<feature type="binding site" evidence="4">
    <location>
        <position position="58"/>
    </location>
    <ligand>
        <name>Fe cation</name>
        <dbReference type="ChEBI" id="CHEBI:24875"/>
        <label>1</label>
    </ligand>
</feature>
<keyword evidence="3 4" id="KW-0408">Iron</keyword>
<evidence type="ECO:0000256" key="2">
    <source>
        <dbReference type="ARBA" id="ARBA00022723"/>
    </source>
</evidence>
<dbReference type="PANTHER" id="PTHR11431:SF127">
    <property type="entry name" value="BACTERIAL NON-HEME FERRITIN"/>
    <property type="match status" value="1"/>
</dbReference>
<evidence type="ECO:0000256" key="1">
    <source>
        <dbReference type="ARBA" id="ARBA00022434"/>
    </source>
</evidence>
<dbReference type="InterPro" id="IPR009040">
    <property type="entry name" value="Ferritin-like_diiron"/>
</dbReference>
<keyword evidence="8" id="KW-1185">Reference proteome</keyword>
<evidence type="ECO:0000259" key="6">
    <source>
        <dbReference type="PROSITE" id="PS50905"/>
    </source>
</evidence>
<dbReference type="EMBL" id="CP022579">
    <property type="protein sequence ID" value="QEL64790.1"/>
    <property type="molecule type" value="Genomic_DNA"/>
</dbReference>
<dbReference type="GO" id="GO:0006879">
    <property type="term" value="P:intracellular iron ion homeostasis"/>
    <property type="evidence" value="ECO:0007669"/>
    <property type="project" value="UniProtKB-KW"/>
</dbReference>
<dbReference type="EC" id="1.16.3.2" evidence="5"/>
<evidence type="ECO:0000313" key="7">
    <source>
        <dbReference type="EMBL" id="QEL64790.1"/>
    </source>
</evidence>
<feature type="binding site" evidence="4">
    <location>
        <position position="99"/>
    </location>
    <ligand>
        <name>Fe cation</name>
        <dbReference type="ChEBI" id="CHEBI:24875"/>
        <label>1</label>
    </ligand>
</feature>
<gene>
    <name evidence="7" type="primary">ftnA</name>
    <name evidence="7" type="ORF">OTERR_13140</name>
</gene>
<evidence type="ECO:0000313" key="8">
    <source>
        <dbReference type="Proteomes" id="UP000323671"/>
    </source>
</evidence>
<dbReference type="PANTHER" id="PTHR11431">
    <property type="entry name" value="FERRITIN"/>
    <property type="match status" value="1"/>
</dbReference>
<organism evidence="7 8">
    <name type="scientific">Oryzomicrobium terrae</name>
    <dbReference type="NCBI Taxonomy" id="1735038"/>
    <lineage>
        <taxon>Bacteria</taxon>
        <taxon>Pseudomonadati</taxon>
        <taxon>Pseudomonadota</taxon>
        <taxon>Betaproteobacteria</taxon>
        <taxon>Rhodocyclales</taxon>
        <taxon>Rhodocyclaceae</taxon>
        <taxon>Oryzomicrobium</taxon>
    </lineage>
</organism>
<evidence type="ECO:0000256" key="4">
    <source>
        <dbReference type="PIRSR" id="PIRSR601519-1"/>
    </source>
</evidence>
<evidence type="ECO:0000256" key="5">
    <source>
        <dbReference type="RuleBase" id="RU361145"/>
    </source>
</evidence>
<dbReference type="KEGG" id="otr:OTERR_13140"/>
<dbReference type="GO" id="GO:0008198">
    <property type="term" value="F:ferrous iron binding"/>
    <property type="evidence" value="ECO:0007669"/>
    <property type="project" value="TreeGrafter"/>
</dbReference>
<accession>A0A5C1E797</accession>
<comment type="catalytic activity">
    <reaction evidence="5">
        <text>4 Fe(2+) + O2 + 6 H2O = 4 iron(III) oxide-hydroxide + 12 H(+)</text>
        <dbReference type="Rhea" id="RHEA:11972"/>
        <dbReference type="ChEBI" id="CHEBI:15377"/>
        <dbReference type="ChEBI" id="CHEBI:15378"/>
        <dbReference type="ChEBI" id="CHEBI:15379"/>
        <dbReference type="ChEBI" id="CHEBI:29033"/>
        <dbReference type="ChEBI" id="CHEBI:78619"/>
        <dbReference type="EC" id="1.16.3.2"/>
    </reaction>
</comment>
<protein>
    <recommendedName>
        <fullName evidence="5">Ferritin</fullName>
        <ecNumber evidence="5">1.16.3.2</ecNumber>
    </recommendedName>
</protein>
<feature type="domain" description="Ferritin-like diiron" evidence="6">
    <location>
        <begin position="5"/>
        <end position="147"/>
    </location>
</feature>
<evidence type="ECO:0000256" key="3">
    <source>
        <dbReference type="ARBA" id="ARBA00023004"/>
    </source>
</evidence>
<dbReference type="GO" id="GO:0006826">
    <property type="term" value="P:iron ion transport"/>
    <property type="evidence" value="ECO:0007669"/>
    <property type="project" value="InterPro"/>
</dbReference>
<dbReference type="RefSeq" id="WP_149425233.1">
    <property type="nucleotide sequence ID" value="NZ_CP022579.1"/>
</dbReference>
<dbReference type="Pfam" id="PF00210">
    <property type="entry name" value="Ferritin"/>
    <property type="match status" value="1"/>
</dbReference>
<comment type="subcellular location">
    <subcellularLocation>
        <location evidence="5">Cytoplasm</location>
    </subcellularLocation>
</comment>
<reference evidence="7 8" key="1">
    <citation type="submission" date="2017-07" db="EMBL/GenBank/DDBJ databases">
        <title>Complete genome sequence of Oryzomicrobium terrae TPP412.</title>
        <authorList>
            <person name="Chiu L.-W."/>
            <person name="Lo K.-J."/>
            <person name="Tsai Y.-M."/>
            <person name="Lin S.-S."/>
            <person name="Kuo C.-H."/>
            <person name="Liu C.-T."/>
        </authorList>
    </citation>
    <scope>NUCLEOTIDE SEQUENCE [LARGE SCALE GENOMIC DNA]</scope>
    <source>
        <strain evidence="7 8">TPP412</strain>
    </source>
</reference>
<keyword evidence="2 4" id="KW-0479">Metal-binding</keyword>
<feature type="binding site" evidence="4">
    <location>
        <position position="22"/>
    </location>
    <ligand>
        <name>Fe cation</name>
        <dbReference type="ChEBI" id="CHEBI:24875"/>
        <label>1</label>
    </ligand>
</feature>